<organism evidence="2 3">
    <name type="scientific">Thalassobacter stenotrophicus</name>
    <dbReference type="NCBI Taxonomy" id="266809"/>
    <lineage>
        <taxon>Bacteria</taxon>
        <taxon>Pseudomonadati</taxon>
        <taxon>Pseudomonadota</taxon>
        <taxon>Alphaproteobacteria</taxon>
        <taxon>Rhodobacterales</taxon>
        <taxon>Roseobacteraceae</taxon>
        <taxon>Thalassobacter</taxon>
    </lineage>
</organism>
<dbReference type="Proteomes" id="UP000051298">
    <property type="component" value="Unassembled WGS sequence"/>
</dbReference>
<dbReference type="STRING" id="266809.PM03_07430"/>
<protein>
    <submittedName>
        <fullName evidence="2">Putative membrane protein</fullName>
    </submittedName>
</protein>
<accession>A0A0P1EWG0</accession>
<dbReference type="PANTHER" id="PTHR37947:SF1">
    <property type="entry name" value="BLL2462 PROTEIN"/>
    <property type="match status" value="1"/>
</dbReference>
<dbReference type="EMBL" id="CYRX01000009">
    <property type="protein sequence ID" value="CUH59160.1"/>
    <property type="molecule type" value="Genomic_DNA"/>
</dbReference>
<reference evidence="2 3" key="1">
    <citation type="submission" date="2015-09" db="EMBL/GenBank/DDBJ databases">
        <authorList>
            <consortium name="Swine Surveillance"/>
        </authorList>
    </citation>
    <scope>NUCLEOTIDE SEQUENCE [LARGE SCALE GENOMIC DNA]</scope>
    <source>
        <strain evidence="2 3">CECT 5294</strain>
    </source>
</reference>
<keyword evidence="1" id="KW-0472">Membrane</keyword>
<keyword evidence="1" id="KW-0812">Transmembrane</keyword>
<gene>
    <name evidence="2" type="ORF">THS5294_00443</name>
</gene>
<feature type="transmembrane region" description="Helical" evidence="1">
    <location>
        <begin position="22"/>
        <end position="43"/>
    </location>
</feature>
<name>A0A0P1EWG0_9RHOB</name>
<keyword evidence="1" id="KW-1133">Transmembrane helix</keyword>
<sequence>MCPRCWIGWGNDMTQSVLFDPLIPLTLLAGIALMMAALCALCAARRLPGWWLRLLAASALVLALANPSLQTEDRSPLSDIVLIAVDESASQGLGDRRAQTEAALEDTLDRITELGMDARVVRIGDGENNAGTRVMAALGNLLAETPRARVAGALILSDGQIHDAELAPDIPAPTHLLQTGRSTDWDRRLSVRNAPAFAILDEEFTITLRADDLGAAPAGAISTPVQISIDGDAPRTFDIPLGRDLEVPLVLPHGGMNILQFTLPEAEGELTTRNNSAVVQINGVRDRLRVLLVSGQPHPGQRTWRNLLKADSAVDLVHFTILRPPGKQDGVPVTELSLIAFPTRELFLEKIDEFDLIIFDRYRRRGILSPLYLANVADYVARGGAVLVAAGPDFASADSLYRSPLEDIMPAAPTARVVEQGFAPAITEMGSRHPVTQGLEAYGPGSADTDGTAPWGRWFRMTELRTEPNAQTVMEGPNNAPLLVLDRVGEGRVALLASDHVWLWDRGFEGGGPQLELLRRLAHWMMKEPELEEEALTASAVGQVVTITRRTLSGTPETVVITRPDGTEFALTLNEDTPGRFVAEFTGTQQGLYRLSEGDQETVFALGPAAPREFVDTIASAAPIANVLAARRGGAALLEDGTPDLRTVREGRTATGRGWVGLTPREAFQTNSLRITSLVPPWLFLMLAALLTVFAWLREGRKSA</sequence>
<dbReference type="eggNOG" id="COG5426">
    <property type="taxonomic scope" value="Bacteria"/>
</dbReference>
<dbReference type="SUPFAM" id="SSF52317">
    <property type="entry name" value="Class I glutamine amidotransferase-like"/>
    <property type="match status" value="1"/>
</dbReference>
<evidence type="ECO:0000313" key="3">
    <source>
        <dbReference type="Proteomes" id="UP000051298"/>
    </source>
</evidence>
<dbReference type="Gene3D" id="3.40.50.880">
    <property type="match status" value="1"/>
</dbReference>
<proteinExistence type="predicted"/>
<feature type="transmembrane region" description="Helical" evidence="1">
    <location>
        <begin position="679"/>
        <end position="697"/>
    </location>
</feature>
<dbReference type="InterPro" id="IPR029062">
    <property type="entry name" value="Class_I_gatase-like"/>
</dbReference>
<dbReference type="AlphaFoldDB" id="A0A0P1EWG0"/>
<evidence type="ECO:0000256" key="1">
    <source>
        <dbReference type="SAM" id="Phobius"/>
    </source>
</evidence>
<feature type="transmembrane region" description="Helical" evidence="1">
    <location>
        <begin position="50"/>
        <end position="69"/>
    </location>
</feature>
<dbReference type="PANTHER" id="PTHR37947">
    <property type="entry name" value="BLL2462 PROTEIN"/>
    <property type="match status" value="1"/>
</dbReference>
<evidence type="ECO:0000313" key="2">
    <source>
        <dbReference type="EMBL" id="CUH59160.1"/>
    </source>
</evidence>